<dbReference type="Proteomes" id="UP000035680">
    <property type="component" value="Unassembled WGS sequence"/>
</dbReference>
<accession>A0A0K0FQB0</accession>
<sequence length="274" mass="31823">MNNNCTKYLSTLREAKSTPYLHPFDSNSKSSKNYKGCRCYSVTHLSLKDANHEPIEKPKKIFFNAGCSSSSTDINRLMQFYNDSADPDVVAHWIKVYEEHKLKTKRNVNDINNMMNDNLKEVFEGENYEDKNMRYGSFDSFDSDYDGFSMSLQKYKSRCNCHKKNLSEEGNFLKKTAHNRNDFEEENVYCSKCSSNEKKRFSTGYSVNNRSLDNFTQPTTSKIPFKLSDDSSNLEKCASADFRSNKQKIIERKLERCREMLNISSIADDTNLRL</sequence>
<organism evidence="1 2">
    <name type="scientific">Strongyloides venezuelensis</name>
    <name type="common">Threadworm</name>
    <dbReference type="NCBI Taxonomy" id="75913"/>
    <lineage>
        <taxon>Eukaryota</taxon>
        <taxon>Metazoa</taxon>
        <taxon>Ecdysozoa</taxon>
        <taxon>Nematoda</taxon>
        <taxon>Chromadorea</taxon>
        <taxon>Rhabditida</taxon>
        <taxon>Tylenchina</taxon>
        <taxon>Panagrolaimomorpha</taxon>
        <taxon>Strongyloidoidea</taxon>
        <taxon>Strongyloididae</taxon>
        <taxon>Strongyloides</taxon>
    </lineage>
</organism>
<name>A0A0K0FQB0_STRVS</name>
<dbReference type="WBParaSite" id="SVE_1159700.1">
    <property type="protein sequence ID" value="SVE_1159700.1"/>
    <property type="gene ID" value="SVE_1159700"/>
</dbReference>
<keyword evidence="1" id="KW-1185">Reference proteome</keyword>
<evidence type="ECO:0000313" key="1">
    <source>
        <dbReference type="Proteomes" id="UP000035680"/>
    </source>
</evidence>
<dbReference type="AlphaFoldDB" id="A0A0K0FQB0"/>
<proteinExistence type="predicted"/>
<evidence type="ECO:0000313" key="2">
    <source>
        <dbReference type="WBParaSite" id="SVE_1159700.1"/>
    </source>
</evidence>
<reference evidence="2" key="2">
    <citation type="submission" date="2015-08" db="UniProtKB">
        <authorList>
            <consortium name="WormBaseParasite"/>
        </authorList>
    </citation>
    <scope>IDENTIFICATION</scope>
</reference>
<protein>
    <submittedName>
        <fullName evidence="2">Uncharacterized protein</fullName>
    </submittedName>
</protein>
<reference evidence="1" key="1">
    <citation type="submission" date="2014-07" db="EMBL/GenBank/DDBJ databases">
        <authorList>
            <person name="Martin A.A"/>
            <person name="De Silva N."/>
        </authorList>
    </citation>
    <scope>NUCLEOTIDE SEQUENCE</scope>
</reference>